<organism evidence="2 3">
    <name type="scientific">Butyrivibrio hungatei</name>
    <dbReference type="NCBI Taxonomy" id="185008"/>
    <lineage>
        <taxon>Bacteria</taxon>
        <taxon>Bacillati</taxon>
        <taxon>Bacillota</taxon>
        <taxon>Clostridia</taxon>
        <taxon>Lachnospirales</taxon>
        <taxon>Lachnospiraceae</taxon>
        <taxon>Butyrivibrio</taxon>
    </lineage>
</organism>
<keyword evidence="1" id="KW-0472">Membrane</keyword>
<evidence type="ECO:0000256" key="1">
    <source>
        <dbReference type="SAM" id="Phobius"/>
    </source>
</evidence>
<keyword evidence="1" id="KW-1133">Transmembrane helix</keyword>
<dbReference type="EMBL" id="FMUR01000005">
    <property type="protein sequence ID" value="SCX94103.1"/>
    <property type="molecule type" value="Genomic_DNA"/>
</dbReference>
<proteinExistence type="predicted"/>
<reference evidence="3" key="1">
    <citation type="submission" date="2016-10" db="EMBL/GenBank/DDBJ databases">
        <authorList>
            <person name="Varghese N."/>
            <person name="Submissions S."/>
        </authorList>
    </citation>
    <scope>NUCLEOTIDE SEQUENCE [LARGE SCALE GENOMIC DNA]</scope>
    <source>
        <strain evidence="3">XBD2006</strain>
    </source>
</reference>
<dbReference type="OrthoDB" id="9803752at2"/>
<dbReference type="AlphaFoldDB" id="A0A1G5BVE4"/>
<keyword evidence="1" id="KW-0812">Transmembrane</keyword>
<dbReference type="Proteomes" id="UP000183047">
    <property type="component" value="Unassembled WGS sequence"/>
</dbReference>
<name>A0A1G5BVE4_9FIRM</name>
<accession>A0A1G5BVE4</accession>
<protein>
    <submittedName>
        <fullName evidence="2">CotH protein</fullName>
    </submittedName>
</protein>
<dbReference type="InterPro" id="IPR014867">
    <property type="entry name" value="Spore_coat_CotH_CotH2/3/7"/>
</dbReference>
<dbReference type="RefSeq" id="WP_026654394.1">
    <property type="nucleotide sequence ID" value="NZ_FMUR01000005.1"/>
</dbReference>
<keyword evidence="3" id="KW-1185">Reference proteome</keyword>
<evidence type="ECO:0000313" key="3">
    <source>
        <dbReference type="Proteomes" id="UP000183047"/>
    </source>
</evidence>
<gene>
    <name evidence="2" type="ORF">SAMN02910451_00832</name>
</gene>
<feature type="transmembrane region" description="Helical" evidence="1">
    <location>
        <begin position="12"/>
        <end position="30"/>
    </location>
</feature>
<dbReference type="Pfam" id="PF08757">
    <property type="entry name" value="CotH"/>
    <property type="match status" value="1"/>
</dbReference>
<evidence type="ECO:0000313" key="2">
    <source>
        <dbReference type="EMBL" id="SCX94103.1"/>
    </source>
</evidence>
<sequence>MRKKIHFSERKVLIALFLLVIVVMGVLSIFSSDESLKERNSGTYAELTPDSSTEDPLLYVNNEYKVKAGFHTNLPIVVISVDKEMPQYKKYRDGQEILSGDDPYVTGNIKVIDGGTGDNNLSTPVSFNSQIRIKMKGHSSIGYDKKQYKIKTVLAGGEENNSDILGMGKGSEWVLNGSMADKSMIRNYLAYRIASEIDGNSMAPDSRFCEVLMEKNGVYTYQGVYLFMETISRGDERVKLDKYKPKNVYSSYIVRRDRKTSSDVMLDTYGRLSGKVEGTNKQFDNWIGLKYPSQSKLTDATKEYIEKDFSKMEKVIYSDDYSIFRTYDQYIDTQSFADYFLINEFFGNYDAGKHSTYMYKNSGEKLKIGPVWDYDQAMNNNPTVEMDLEDLAFHTRDIYTQICNDKKFMKQLKSRFAYLRQYHLSEEHLFDVIDETTAYLKSAQVREWYRWADDYLDPTDDNSGNYHLASYEKDGVTLSRFTDDYMDEIYVIKNFIQKHGKVIQVDLGYILDSAEYDTSVEGIRELLLIAALLLLIIPSYLIQRKG</sequence>